<dbReference type="SUPFAM" id="SSF55729">
    <property type="entry name" value="Acyl-CoA N-acyltransferases (Nat)"/>
    <property type="match status" value="1"/>
</dbReference>
<evidence type="ECO:0000259" key="3">
    <source>
        <dbReference type="PROSITE" id="PS51186"/>
    </source>
</evidence>
<evidence type="ECO:0000256" key="2">
    <source>
        <dbReference type="ARBA" id="ARBA00023315"/>
    </source>
</evidence>
<keyword evidence="5" id="KW-1185">Reference proteome</keyword>
<keyword evidence="1" id="KW-0808">Transferase</keyword>
<dbReference type="PANTHER" id="PTHR43072:SF23">
    <property type="entry name" value="UPF0039 PROTEIN C11D3.02C"/>
    <property type="match status" value="1"/>
</dbReference>
<name>A0ABU8SMM9_9LACO</name>
<keyword evidence="2" id="KW-0012">Acyltransferase</keyword>
<dbReference type="Gene3D" id="3.40.630.30">
    <property type="match status" value="1"/>
</dbReference>
<dbReference type="PANTHER" id="PTHR43072">
    <property type="entry name" value="N-ACETYLTRANSFERASE"/>
    <property type="match status" value="1"/>
</dbReference>
<dbReference type="PROSITE" id="PS51186">
    <property type="entry name" value="GNAT"/>
    <property type="match status" value="1"/>
</dbReference>
<evidence type="ECO:0000313" key="4">
    <source>
        <dbReference type="EMBL" id="MEJ6401148.1"/>
    </source>
</evidence>
<dbReference type="EMBL" id="JAWMWH010000003">
    <property type="protein sequence ID" value="MEJ6401148.1"/>
    <property type="molecule type" value="Genomic_DNA"/>
</dbReference>
<reference evidence="4 5" key="1">
    <citation type="submission" date="2023-10" db="EMBL/GenBank/DDBJ databases">
        <title>Nicoliella lavandulae sp. nov. isolated from Lavandula angustifolia flowers.</title>
        <authorList>
            <person name="Alcantara C."/>
            <person name="Zuniga M."/>
            <person name="Landete J.M."/>
            <person name="Monedero V."/>
        </authorList>
    </citation>
    <scope>NUCLEOTIDE SEQUENCE [LARGE SCALE GENOMIC DNA]</scope>
    <source>
        <strain evidence="4 5">Es01</strain>
    </source>
</reference>
<comment type="caution">
    <text evidence="4">The sequence shown here is derived from an EMBL/GenBank/DDBJ whole genome shotgun (WGS) entry which is preliminary data.</text>
</comment>
<dbReference type="InterPro" id="IPR016181">
    <property type="entry name" value="Acyl_CoA_acyltransferase"/>
</dbReference>
<evidence type="ECO:0000313" key="5">
    <source>
        <dbReference type="Proteomes" id="UP001370590"/>
    </source>
</evidence>
<dbReference type="InterPro" id="IPR000182">
    <property type="entry name" value="GNAT_dom"/>
</dbReference>
<feature type="domain" description="N-acetyltransferase" evidence="3">
    <location>
        <begin position="10"/>
        <end position="172"/>
    </location>
</feature>
<dbReference type="Pfam" id="PF00583">
    <property type="entry name" value="Acetyltransf_1"/>
    <property type="match status" value="1"/>
</dbReference>
<organism evidence="4 5">
    <name type="scientific">Nicoliella lavandulae</name>
    <dbReference type="NCBI Taxonomy" id="3082954"/>
    <lineage>
        <taxon>Bacteria</taxon>
        <taxon>Bacillati</taxon>
        <taxon>Bacillota</taxon>
        <taxon>Bacilli</taxon>
        <taxon>Lactobacillales</taxon>
        <taxon>Lactobacillaceae</taxon>
        <taxon>Nicoliella</taxon>
    </lineage>
</organism>
<dbReference type="Proteomes" id="UP001370590">
    <property type="component" value="Unassembled WGS sequence"/>
</dbReference>
<evidence type="ECO:0000256" key="1">
    <source>
        <dbReference type="ARBA" id="ARBA00022679"/>
    </source>
</evidence>
<dbReference type="CDD" id="cd04301">
    <property type="entry name" value="NAT_SF"/>
    <property type="match status" value="1"/>
</dbReference>
<gene>
    <name evidence="4" type="ORF">R4146_08340</name>
</gene>
<sequence>MDLDAHTNNIEFNQATRSDLPYIVDVYNESIPGRMATADLEPISVGERVEWFKQHEPNHRPLLIINYDGDRAGWLSLSSFYGRPAYDETVEISIYIDNNFQHRGLGNAAVNHAEKAAARIGVKNILAFIFAHNTPSLHLFEKNGYEQWGHLPDVALMDGKQRSLNILGKRIAD</sequence>
<protein>
    <submittedName>
        <fullName evidence="4">N-acetyltransferase family protein</fullName>
    </submittedName>
</protein>
<proteinExistence type="predicted"/>
<accession>A0ABU8SMM9</accession>
<dbReference type="RefSeq" id="WP_339960992.1">
    <property type="nucleotide sequence ID" value="NZ_JAWMWH010000003.1"/>
</dbReference>